<reference evidence="7 8" key="1">
    <citation type="submission" date="2020-05" db="EMBL/GenBank/DDBJ databases">
        <title>Complete genome of Clostridium estertheticum subspecies estertheticum, isolated from Vacuum packed lamb meat from New Zealand imported to Switzerland.</title>
        <authorList>
            <person name="Wambui J."/>
            <person name="Stevens M.J.A."/>
            <person name="Stephan R."/>
        </authorList>
    </citation>
    <scope>NUCLEOTIDE SEQUENCE [LARGE SCALE GENOMIC DNA]</scope>
    <source>
        <strain evidence="7 8">CEST001</strain>
    </source>
</reference>
<keyword evidence="3 7" id="KW-0418">Kinase</keyword>
<dbReference type="GO" id="GO:0016020">
    <property type="term" value="C:membrane"/>
    <property type="evidence" value="ECO:0007669"/>
    <property type="project" value="InterPro"/>
</dbReference>
<dbReference type="EC" id="2.7.13.3" evidence="2"/>
<evidence type="ECO:0000313" key="8">
    <source>
        <dbReference type="Proteomes" id="UP000531659"/>
    </source>
</evidence>
<evidence type="ECO:0000256" key="4">
    <source>
        <dbReference type="ARBA" id="ARBA00023012"/>
    </source>
</evidence>
<dbReference type="InterPro" id="IPR050640">
    <property type="entry name" value="Bact_2-comp_sensor_kinase"/>
</dbReference>
<evidence type="ECO:0000256" key="2">
    <source>
        <dbReference type="ARBA" id="ARBA00012438"/>
    </source>
</evidence>
<dbReference type="SMART" id="SM00387">
    <property type="entry name" value="HATPase_c"/>
    <property type="match status" value="1"/>
</dbReference>
<feature type="domain" description="Histidine kinase" evidence="6">
    <location>
        <begin position="320"/>
        <end position="493"/>
    </location>
</feature>
<dbReference type="GO" id="GO:0000155">
    <property type="term" value="F:phosphorelay sensor kinase activity"/>
    <property type="evidence" value="ECO:0007669"/>
    <property type="project" value="InterPro"/>
</dbReference>
<dbReference type="Gene3D" id="3.30.565.10">
    <property type="entry name" value="Histidine kinase-like ATPase, C-terminal domain"/>
    <property type="match status" value="1"/>
</dbReference>
<evidence type="ECO:0000256" key="3">
    <source>
        <dbReference type="ARBA" id="ARBA00022777"/>
    </source>
</evidence>
<feature type="transmembrane region" description="Helical" evidence="5">
    <location>
        <begin position="16"/>
        <end position="36"/>
    </location>
</feature>
<dbReference type="PANTHER" id="PTHR34220">
    <property type="entry name" value="SENSOR HISTIDINE KINASE YPDA"/>
    <property type="match status" value="1"/>
</dbReference>
<dbReference type="RefSeq" id="WP_171295395.1">
    <property type="nucleotide sequence ID" value="NZ_CP087098.1"/>
</dbReference>
<dbReference type="PRINTS" id="PR00344">
    <property type="entry name" value="BCTRLSENSOR"/>
</dbReference>
<evidence type="ECO:0000256" key="5">
    <source>
        <dbReference type="SAM" id="Phobius"/>
    </source>
</evidence>
<dbReference type="SUPFAM" id="SSF55874">
    <property type="entry name" value="ATPase domain of HSP90 chaperone/DNA topoisomerase II/histidine kinase"/>
    <property type="match status" value="1"/>
</dbReference>
<keyword evidence="5" id="KW-0472">Membrane</keyword>
<name>A0A7Y3WR59_9CLOT</name>
<dbReference type="InterPro" id="IPR036890">
    <property type="entry name" value="HATPase_C_sf"/>
</dbReference>
<dbReference type="Pfam" id="PF06580">
    <property type="entry name" value="His_kinase"/>
    <property type="match status" value="1"/>
</dbReference>
<evidence type="ECO:0000313" key="7">
    <source>
        <dbReference type="EMBL" id="NNU74549.1"/>
    </source>
</evidence>
<accession>A0A7Y3WR59</accession>
<comment type="caution">
    <text evidence="7">The sequence shown here is derived from an EMBL/GenBank/DDBJ whole genome shotgun (WGS) entry which is preliminary data.</text>
</comment>
<dbReference type="InterPro" id="IPR010559">
    <property type="entry name" value="Sig_transdc_His_kin_internal"/>
</dbReference>
<dbReference type="AlphaFoldDB" id="A0A7Y3WR59"/>
<keyword evidence="5" id="KW-0812">Transmembrane</keyword>
<dbReference type="EMBL" id="JABEYB010000001">
    <property type="protein sequence ID" value="NNU74549.1"/>
    <property type="molecule type" value="Genomic_DNA"/>
</dbReference>
<keyword evidence="3 7" id="KW-0808">Transferase</keyword>
<feature type="transmembrane region" description="Helical" evidence="5">
    <location>
        <begin position="190"/>
        <end position="208"/>
    </location>
</feature>
<gene>
    <name evidence="7" type="ORF">HLQ16_01140</name>
</gene>
<dbReference type="Gene3D" id="6.10.340.10">
    <property type="match status" value="1"/>
</dbReference>
<protein>
    <recommendedName>
        <fullName evidence="2">histidine kinase</fullName>
        <ecNumber evidence="2">2.7.13.3</ecNumber>
    </recommendedName>
</protein>
<dbReference type="PANTHER" id="PTHR34220:SF7">
    <property type="entry name" value="SENSOR HISTIDINE KINASE YPDA"/>
    <property type="match status" value="1"/>
</dbReference>
<keyword evidence="4" id="KW-0902">Two-component regulatory system</keyword>
<organism evidence="7 8">
    <name type="scientific">Clostridium estertheticum</name>
    <dbReference type="NCBI Taxonomy" id="238834"/>
    <lineage>
        <taxon>Bacteria</taxon>
        <taxon>Bacillati</taxon>
        <taxon>Bacillota</taxon>
        <taxon>Clostridia</taxon>
        <taxon>Eubacteriales</taxon>
        <taxon>Clostridiaceae</taxon>
        <taxon>Clostridium</taxon>
    </lineage>
</organism>
<comment type="catalytic activity">
    <reaction evidence="1">
        <text>ATP + protein L-histidine = ADP + protein N-phospho-L-histidine.</text>
        <dbReference type="EC" id="2.7.13.3"/>
    </reaction>
</comment>
<proteinExistence type="predicted"/>
<dbReference type="Proteomes" id="UP000531659">
    <property type="component" value="Unassembled WGS sequence"/>
</dbReference>
<dbReference type="InterPro" id="IPR005467">
    <property type="entry name" value="His_kinase_dom"/>
</dbReference>
<keyword evidence="5" id="KW-1133">Transmembrane helix</keyword>
<evidence type="ECO:0000259" key="6">
    <source>
        <dbReference type="PROSITE" id="PS50109"/>
    </source>
</evidence>
<evidence type="ECO:0000256" key="1">
    <source>
        <dbReference type="ARBA" id="ARBA00000085"/>
    </source>
</evidence>
<sequence>MKVNKVTSERSIGGKIFNNFILIILVMSIGFIFSLYEKKITAKNYDDYTNINIKLSTLSLEFSNSWGYFDMFIKTKDDSNIQKYNDSNNKIKNLLIEIQPYIEKDENSSIYLRNLNNMYDIYKTESYHLMGKVINLERLDPRSYDKLTEIKTLFTYITKHSESLLVSYMHYSNNEYSTSVQKYNNTEREIYIALIFIILVSFVFTMMVSRDLNNTIGKLRSYAELLTEAKWGIPDLKDQKYEELNSLAKAFDKMKYSIREFIKELNEKAQIENSYNAEKLKNTQKDKLIKETQLSALQSQMDPHFLFNTLNTIGRVAMFEDADQTVKLIEATSKILRYNLDCKDKMVELKEEIRMVKAYVIIQETRFQDQMSFIFNIDETLDTVKVPPMLIQPIVENAIIHGLREKDKGGIIHITVVNDKNNFISISINDNGVGMDNKKIDIILSEVKNKSTGLGVFNVKKRLELYFNRSDLFKIKSERGEGTQVMISIPIDGGEDIDKTFNC</sequence>
<dbReference type="PROSITE" id="PS50109">
    <property type="entry name" value="HIS_KIN"/>
    <property type="match status" value="1"/>
</dbReference>
<dbReference type="Pfam" id="PF02518">
    <property type="entry name" value="HATPase_c"/>
    <property type="match status" value="1"/>
</dbReference>
<dbReference type="InterPro" id="IPR004358">
    <property type="entry name" value="Sig_transdc_His_kin-like_C"/>
</dbReference>
<dbReference type="InterPro" id="IPR003594">
    <property type="entry name" value="HATPase_dom"/>
</dbReference>